<organism evidence="3 4">
    <name type="scientific">Streptomyces minutiscleroticus</name>
    <dbReference type="NCBI Taxonomy" id="68238"/>
    <lineage>
        <taxon>Bacteria</taxon>
        <taxon>Bacillati</taxon>
        <taxon>Actinomycetota</taxon>
        <taxon>Actinomycetes</taxon>
        <taxon>Kitasatosporales</taxon>
        <taxon>Streptomycetaceae</taxon>
        <taxon>Streptomyces</taxon>
    </lineage>
</organism>
<gene>
    <name evidence="3" type="ORF">GCM10010358_72620</name>
</gene>
<evidence type="ECO:0000256" key="1">
    <source>
        <dbReference type="SAM" id="MobiDB-lite"/>
    </source>
</evidence>
<feature type="region of interest" description="Disordered" evidence="1">
    <location>
        <begin position="1"/>
        <end position="63"/>
    </location>
</feature>
<accession>A0A918NZG6</accession>
<proteinExistence type="predicted"/>
<dbReference type="AlphaFoldDB" id="A0A918NZG6"/>
<sequence length="123" mass="13435">MEPVSSSSTVRPPSQATGIPQPIRLSRPRVDARVPEATPPAASTPRDCSASAEEPATCTQDETEFSVPYKPFLPEEWGIRVGDRVDLSCKGLDQLPVRLLVIVAVVVFSWIAVLIVRRKDRGL</sequence>
<evidence type="ECO:0000313" key="4">
    <source>
        <dbReference type="Proteomes" id="UP000619244"/>
    </source>
</evidence>
<dbReference type="EMBL" id="BMVU01000069">
    <property type="protein sequence ID" value="GGY09123.1"/>
    <property type="molecule type" value="Genomic_DNA"/>
</dbReference>
<keyword evidence="4" id="KW-1185">Reference proteome</keyword>
<comment type="caution">
    <text evidence="3">The sequence shown here is derived from an EMBL/GenBank/DDBJ whole genome shotgun (WGS) entry which is preliminary data.</text>
</comment>
<protein>
    <submittedName>
        <fullName evidence="3">Uncharacterized protein</fullName>
    </submittedName>
</protein>
<keyword evidence="2" id="KW-0812">Transmembrane</keyword>
<reference evidence="3" key="2">
    <citation type="submission" date="2020-09" db="EMBL/GenBank/DDBJ databases">
        <authorList>
            <person name="Sun Q."/>
            <person name="Ohkuma M."/>
        </authorList>
    </citation>
    <scope>NUCLEOTIDE SEQUENCE</scope>
    <source>
        <strain evidence="3">JCM 4790</strain>
    </source>
</reference>
<keyword evidence="2" id="KW-1133">Transmembrane helix</keyword>
<reference evidence="3" key="1">
    <citation type="journal article" date="2014" name="Int. J. Syst. Evol. Microbiol.">
        <title>Complete genome sequence of Corynebacterium casei LMG S-19264T (=DSM 44701T), isolated from a smear-ripened cheese.</title>
        <authorList>
            <consortium name="US DOE Joint Genome Institute (JGI-PGF)"/>
            <person name="Walter F."/>
            <person name="Albersmeier A."/>
            <person name="Kalinowski J."/>
            <person name="Ruckert C."/>
        </authorList>
    </citation>
    <scope>NUCLEOTIDE SEQUENCE</scope>
    <source>
        <strain evidence="3">JCM 4790</strain>
    </source>
</reference>
<keyword evidence="2" id="KW-0472">Membrane</keyword>
<dbReference type="Proteomes" id="UP000619244">
    <property type="component" value="Unassembled WGS sequence"/>
</dbReference>
<evidence type="ECO:0000313" key="3">
    <source>
        <dbReference type="EMBL" id="GGY09123.1"/>
    </source>
</evidence>
<feature type="compositionally biased region" description="Low complexity" evidence="1">
    <location>
        <begin position="1"/>
        <end position="14"/>
    </location>
</feature>
<evidence type="ECO:0000256" key="2">
    <source>
        <dbReference type="SAM" id="Phobius"/>
    </source>
</evidence>
<name>A0A918NZG6_9ACTN</name>
<feature type="transmembrane region" description="Helical" evidence="2">
    <location>
        <begin position="95"/>
        <end position="116"/>
    </location>
</feature>